<keyword evidence="8" id="KW-1185">Reference proteome</keyword>
<accession>A0ABN9RU46</accession>
<feature type="non-terminal residue" evidence="7">
    <location>
        <position position="113"/>
    </location>
</feature>
<gene>
    <name evidence="7" type="ORF">PCOR1329_LOCUS23313</name>
</gene>
<evidence type="ECO:0000256" key="4">
    <source>
        <dbReference type="ARBA" id="ARBA00023136"/>
    </source>
</evidence>
<evidence type="ECO:0000259" key="6">
    <source>
        <dbReference type="Pfam" id="PF00520"/>
    </source>
</evidence>
<reference evidence="7" key="1">
    <citation type="submission" date="2023-10" db="EMBL/GenBank/DDBJ databases">
        <authorList>
            <person name="Chen Y."/>
            <person name="Shah S."/>
            <person name="Dougan E. K."/>
            <person name="Thang M."/>
            <person name="Chan C."/>
        </authorList>
    </citation>
    <scope>NUCLEOTIDE SEQUENCE [LARGE SCALE GENOMIC DNA]</scope>
</reference>
<keyword evidence="3 5" id="KW-1133">Transmembrane helix</keyword>
<comment type="subcellular location">
    <subcellularLocation>
        <location evidence="1">Membrane</location>
        <topology evidence="1">Multi-pass membrane protein</topology>
    </subcellularLocation>
</comment>
<proteinExistence type="predicted"/>
<sequence>MLMGTQHIHIAAHRFDTLGGSMLTLMQFMTFDSVAPVYTPLIFAKPWLFIYFLVFLLLGPIALMNIMRGRRRNIWIMEHPSSGAKPYLKRRTSFMKSMTLSCEMAVFLLGVGP</sequence>
<organism evidence="7 8">
    <name type="scientific">Prorocentrum cordatum</name>
    <dbReference type="NCBI Taxonomy" id="2364126"/>
    <lineage>
        <taxon>Eukaryota</taxon>
        <taxon>Sar</taxon>
        <taxon>Alveolata</taxon>
        <taxon>Dinophyceae</taxon>
        <taxon>Prorocentrales</taxon>
        <taxon>Prorocentraceae</taxon>
        <taxon>Prorocentrum</taxon>
    </lineage>
</organism>
<keyword evidence="4 5" id="KW-0472">Membrane</keyword>
<name>A0ABN9RU46_9DINO</name>
<evidence type="ECO:0000256" key="3">
    <source>
        <dbReference type="ARBA" id="ARBA00022989"/>
    </source>
</evidence>
<protein>
    <recommendedName>
        <fullName evidence="6">Ion transport domain-containing protein</fullName>
    </recommendedName>
</protein>
<feature type="transmembrane region" description="Helical" evidence="5">
    <location>
        <begin position="48"/>
        <end position="67"/>
    </location>
</feature>
<comment type="caution">
    <text evidence="7">The sequence shown here is derived from an EMBL/GenBank/DDBJ whole genome shotgun (WGS) entry which is preliminary data.</text>
</comment>
<evidence type="ECO:0000313" key="8">
    <source>
        <dbReference type="Proteomes" id="UP001189429"/>
    </source>
</evidence>
<keyword evidence="2 5" id="KW-0812">Transmembrane</keyword>
<evidence type="ECO:0000256" key="2">
    <source>
        <dbReference type="ARBA" id="ARBA00022692"/>
    </source>
</evidence>
<dbReference type="Gene3D" id="1.10.287.70">
    <property type="match status" value="1"/>
</dbReference>
<feature type="domain" description="Ion transport" evidence="6">
    <location>
        <begin position="14"/>
        <end position="67"/>
    </location>
</feature>
<dbReference type="EMBL" id="CAUYUJ010007880">
    <property type="protein sequence ID" value="CAK0822244.1"/>
    <property type="molecule type" value="Genomic_DNA"/>
</dbReference>
<evidence type="ECO:0000313" key="7">
    <source>
        <dbReference type="EMBL" id="CAK0822244.1"/>
    </source>
</evidence>
<dbReference type="InterPro" id="IPR005821">
    <property type="entry name" value="Ion_trans_dom"/>
</dbReference>
<dbReference type="Proteomes" id="UP001189429">
    <property type="component" value="Unassembled WGS sequence"/>
</dbReference>
<evidence type="ECO:0000256" key="1">
    <source>
        <dbReference type="ARBA" id="ARBA00004141"/>
    </source>
</evidence>
<dbReference type="Pfam" id="PF00520">
    <property type="entry name" value="Ion_trans"/>
    <property type="match status" value="1"/>
</dbReference>
<evidence type="ECO:0000256" key="5">
    <source>
        <dbReference type="SAM" id="Phobius"/>
    </source>
</evidence>